<gene>
    <name evidence="1" type="ORF">CEXT_311251</name>
</gene>
<name>A0AAV4S5T5_CAEEX</name>
<organism evidence="1 2">
    <name type="scientific">Caerostris extrusa</name>
    <name type="common">Bark spider</name>
    <name type="synonym">Caerostris bankana</name>
    <dbReference type="NCBI Taxonomy" id="172846"/>
    <lineage>
        <taxon>Eukaryota</taxon>
        <taxon>Metazoa</taxon>
        <taxon>Ecdysozoa</taxon>
        <taxon>Arthropoda</taxon>
        <taxon>Chelicerata</taxon>
        <taxon>Arachnida</taxon>
        <taxon>Araneae</taxon>
        <taxon>Araneomorphae</taxon>
        <taxon>Entelegynae</taxon>
        <taxon>Araneoidea</taxon>
        <taxon>Araneidae</taxon>
        <taxon>Caerostris</taxon>
    </lineage>
</organism>
<sequence length="117" mass="14043">MLIPTLERSLLEDSIILYYYQRFGATILEDSTILRYYQPWRATMLKDSTILYYYQRWRATILEYSKSYITSNVGEPSRHDGKSLRLSNEMPPMTIRWKVKMDGSRNDKLFFPCHLMN</sequence>
<protein>
    <submittedName>
        <fullName evidence="1">Uncharacterized protein</fullName>
    </submittedName>
</protein>
<dbReference type="Proteomes" id="UP001054945">
    <property type="component" value="Unassembled WGS sequence"/>
</dbReference>
<dbReference type="AlphaFoldDB" id="A0AAV4S5T5"/>
<proteinExistence type="predicted"/>
<dbReference type="EMBL" id="BPLR01009082">
    <property type="protein sequence ID" value="GIY29505.1"/>
    <property type="molecule type" value="Genomic_DNA"/>
</dbReference>
<evidence type="ECO:0000313" key="2">
    <source>
        <dbReference type="Proteomes" id="UP001054945"/>
    </source>
</evidence>
<evidence type="ECO:0000313" key="1">
    <source>
        <dbReference type="EMBL" id="GIY29505.1"/>
    </source>
</evidence>
<reference evidence="1 2" key="1">
    <citation type="submission" date="2021-06" db="EMBL/GenBank/DDBJ databases">
        <title>Caerostris extrusa draft genome.</title>
        <authorList>
            <person name="Kono N."/>
            <person name="Arakawa K."/>
        </authorList>
    </citation>
    <scope>NUCLEOTIDE SEQUENCE [LARGE SCALE GENOMIC DNA]</scope>
</reference>
<accession>A0AAV4S5T5</accession>
<comment type="caution">
    <text evidence="1">The sequence shown here is derived from an EMBL/GenBank/DDBJ whole genome shotgun (WGS) entry which is preliminary data.</text>
</comment>
<keyword evidence="2" id="KW-1185">Reference proteome</keyword>